<dbReference type="RefSeq" id="WP_378262367.1">
    <property type="nucleotide sequence ID" value="NZ_JBHSIT010000012.1"/>
</dbReference>
<dbReference type="Proteomes" id="UP001595872">
    <property type="component" value="Unassembled WGS sequence"/>
</dbReference>
<comment type="caution">
    <text evidence="2">The sequence shown here is derived from an EMBL/GenBank/DDBJ whole genome shotgun (WGS) entry which is preliminary data.</text>
</comment>
<evidence type="ECO:0000313" key="3">
    <source>
        <dbReference type="Proteomes" id="UP001595872"/>
    </source>
</evidence>
<evidence type="ECO:0000313" key="2">
    <source>
        <dbReference type="EMBL" id="MFC4912448.1"/>
    </source>
</evidence>
<proteinExistence type="predicted"/>
<dbReference type="EMBL" id="JBHSIT010000012">
    <property type="protein sequence ID" value="MFC4912448.1"/>
    <property type="molecule type" value="Genomic_DNA"/>
</dbReference>
<keyword evidence="3" id="KW-1185">Reference proteome</keyword>
<organism evidence="2 3">
    <name type="scientific">Actinomadura gamaensis</name>
    <dbReference type="NCBI Taxonomy" id="1763541"/>
    <lineage>
        <taxon>Bacteria</taxon>
        <taxon>Bacillati</taxon>
        <taxon>Actinomycetota</taxon>
        <taxon>Actinomycetes</taxon>
        <taxon>Streptosporangiales</taxon>
        <taxon>Thermomonosporaceae</taxon>
        <taxon>Actinomadura</taxon>
    </lineage>
</organism>
<gene>
    <name evidence="2" type="ORF">ACFPCY_34470</name>
</gene>
<accession>A0ABV9U957</accession>
<reference evidence="3" key="1">
    <citation type="journal article" date="2019" name="Int. J. Syst. Evol. Microbiol.">
        <title>The Global Catalogue of Microorganisms (GCM) 10K type strain sequencing project: providing services to taxonomists for standard genome sequencing and annotation.</title>
        <authorList>
            <consortium name="The Broad Institute Genomics Platform"/>
            <consortium name="The Broad Institute Genome Sequencing Center for Infectious Disease"/>
            <person name="Wu L."/>
            <person name="Ma J."/>
        </authorList>
    </citation>
    <scope>NUCLEOTIDE SEQUENCE [LARGE SCALE GENOMIC DNA]</scope>
    <source>
        <strain evidence="3">KLKA75</strain>
    </source>
</reference>
<sequence>MIGLRSATEPGEAAGDDPDGALLPAWRRRSMTAGWGPPDDWWTPAVEDMADAAGNADMLAEACTRLGRARGAAGVGVNETLIDLGAFFAVLDGSEPPLDLVRRTVEGWVDAALAPLAAESCQDPLTGLMTVSYLRARLAELYAAGDSDGRGPSETHCLVMLDLADGCEPWRRLARAIVVAYELRAVFRSGETPALIGSGRAAVLVPLSPHLSRRLAVLHRRIVRVLGTEALASRFLLWVEGLPAACAQGLALLDPPPR</sequence>
<feature type="region of interest" description="Disordered" evidence="1">
    <location>
        <begin position="1"/>
        <end position="22"/>
    </location>
</feature>
<evidence type="ECO:0000256" key="1">
    <source>
        <dbReference type="SAM" id="MobiDB-lite"/>
    </source>
</evidence>
<protein>
    <submittedName>
        <fullName evidence="2">Uncharacterized protein</fullName>
    </submittedName>
</protein>
<name>A0ABV9U957_9ACTN</name>